<feature type="domain" description="Ig-like" evidence="3">
    <location>
        <begin position="591"/>
        <end position="680"/>
    </location>
</feature>
<evidence type="ECO:0000256" key="2">
    <source>
        <dbReference type="SAM" id="MobiDB-lite"/>
    </source>
</evidence>
<dbReference type="SUPFAM" id="SSF49265">
    <property type="entry name" value="Fibronectin type III"/>
    <property type="match status" value="3"/>
</dbReference>
<dbReference type="PRINTS" id="PR00014">
    <property type="entry name" value="FNTYPEIII"/>
</dbReference>
<feature type="domain" description="Fibronectin type-III" evidence="4">
    <location>
        <begin position="1562"/>
        <end position="1659"/>
    </location>
</feature>
<feature type="domain" description="Fibronectin type-III" evidence="4">
    <location>
        <begin position="1263"/>
        <end position="1359"/>
    </location>
</feature>
<dbReference type="Pfam" id="PF00041">
    <property type="entry name" value="fn3"/>
    <property type="match status" value="6"/>
</dbReference>
<dbReference type="SMART" id="SM00408">
    <property type="entry name" value="IGc2"/>
    <property type="match status" value="6"/>
</dbReference>
<dbReference type="CDD" id="cd00096">
    <property type="entry name" value="Ig"/>
    <property type="match status" value="1"/>
</dbReference>
<dbReference type="InterPro" id="IPR013098">
    <property type="entry name" value="Ig_I-set"/>
</dbReference>
<evidence type="ECO:0000259" key="4">
    <source>
        <dbReference type="PROSITE" id="PS50853"/>
    </source>
</evidence>
<dbReference type="GO" id="GO:0045214">
    <property type="term" value="P:sarcomere organization"/>
    <property type="evidence" value="ECO:0007669"/>
    <property type="project" value="TreeGrafter"/>
</dbReference>
<protein>
    <recommendedName>
        <fullName evidence="6">Twitchin</fullName>
    </recommendedName>
</protein>
<feature type="region of interest" description="Disordered" evidence="2">
    <location>
        <begin position="1"/>
        <end position="62"/>
    </location>
</feature>
<dbReference type="FunFam" id="2.60.40.10:FF:001284">
    <property type="entry name" value="Myomesin 2"/>
    <property type="match status" value="1"/>
</dbReference>
<feature type="region of interest" description="Disordered" evidence="2">
    <location>
        <begin position="219"/>
        <end position="336"/>
    </location>
</feature>
<dbReference type="FunFam" id="2.60.40.10:FF:000876">
    <property type="entry name" value="Uncharacterized protein, isoform H"/>
    <property type="match status" value="1"/>
</dbReference>
<feature type="compositionally biased region" description="Basic and acidic residues" evidence="2">
    <location>
        <begin position="85"/>
        <end position="108"/>
    </location>
</feature>
<feature type="domain" description="Ig-like" evidence="3">
    <location>
        <begin position="1464"/>
        <end position="1554"/>
    </location>
</feature>
<dbReference type="PROSITE" id="PS50853">
    <property type="entry name" value="FN3"/>
    <property type="match status" value="6"/>
</dbReference>
<feature type="region of interest" description="Disordered" evidence="2">
    <location>
        <begin position="85"/>
        <end position="123"/>
    </location>
</feature>
<evidence type="ECO:0000259" key="3">
    <source>
        <dbReference type="PROSITE" id="PS50835"/>
    </source>
</evidence>
<evidence type="ECO:0008006" key="6">
    <source>
        <dbReference type="Google" id="ProtNLM"/>
    </source>
</evidence>
<feature type="domain" description="Fibronectin type-III" evidence="4">
    <location>
        <begin position="1365"/>
        <end position="1460"/>
    </location>
</feature>
<dbReference type="SMART" id="SM00409">
    <property type="entry name" value="IG"/>
    <property type="match status" value="8"/>
</dbReference>
<evidence type="ECO:0000256" key="1">
    <source>
        <dbReference type="ARBA" id="ARBA00022737"/>
    </source>
</evidence>
<feature type="non-terminal residue" evidence="5">
    <location>
        <position position="1881"/>
    </location>
</feature>
<dbReference type="FunFam" id="2.60.40.10:FF:000567">
    <property type="entry name" value="Uncharacterized protein, isoform G"/>
    <property type="match status" value="2"/>
</dbReference>
<dbReference type="InterPro" id="IPR013783">
    <property type="entry name" value="Ig-like_fold"/>
</dbReference>
<feature type="domain" description="Ig-like" evidence="3">
    <location>
        <begin position="1764"/>
        <end position="1853"/>
    </location>
</feature>
<dbReference type="FunFam" id="2.60.40.10:FF:000505">
    <property type="entry name" value="Bent, isoform J"/>
    <property type="match status" value="1"/>
</dbReference>
<sequence>EEKKKEEKKEEVKETKVEELKVTERRKSSITQKEEIVKIQEAKRKSSKAENGPEEVVETKVEQKSKVEKKEEIVQKKKVLKTEAKDAKKNGVAKKKETKEVKEEERRASVQSITAEEAEEAEKKLEQKKTAVSTEKKLSVAAKKEETVVEKLSEKVEVDKSGQKIKKVEVLEKKPKVGGEAFFKVQLKPTKKVQVEKVKEEKKQEVTVKKFEATNIERKASIKQEMSKKDSLKVTKEKTKEKTPEIQESKVPEIKAPDVPKIDVIREKSPAADRKGSLAPGSGQSSRRGSLIPPPEDTKGRRPSLIISDEVGKLRPGEVFDPKRRRPSTDMRRPSVQELEGLIDKPCTPLRDIGDAGPPAIVDVQESYSAVEDQTGYITVQVEGNPAPTFKFYKGMTEIIDGGRFKFLTEGDTNSITLCIRKVKPNDEGKYKIVVSNCHGEDSAEMQLYVSDSSGMDFRAMLKKRKYAKWGKDKEDPDWGDLKETEKPVPALKKVEKKQDSFLKPLVDQHAKEGKDKKVVFECIFSKPNSKPKWFLRKDELFPGSKYKFKNENDVYTLIISTPKVEDTGKYTIEIAGISCTAFLNVDEADPSYTFLRPLNKKTEGFTRHETYMECTVSSSLAIVSWWKGKTKLTESEKVSIEKDMSGNCRLTVKALEMEDAGDYSCKIEKQPDETTTELTVIEYPYKFVKVLKSVTHVEKETITLVCELDDAEGDVKWTKNGEELKPDKRISISKEGRKRKVTIKDAKVTDAGLYACTSNADQTEAELIVNYQNRFNKKLKDTTAIEREKLVLDIELQDQTAAAEWFFNGEPVKESERVEIKNLGGGKHQLVFNKLEMTDSAEIMCKSGELTSSCKLEVKKGESKPMIDFGDSVDAPANHPITFQVPFKVSGTKQSQIEAKLVKDGKPLPLKEVEVVVHEEKVTYTVKKPARGLSGKYQIKISNAQGEDVKDIKINMQDVPQPPQEINVTDIYQTSCIVKWKPPVDDGGSTLIQYVIERQDLSVKGGWHSIAEVPATEPTTFNVTDLIHKKEYKFRIRAVNKIGSSEPNIFAKPVLAKDPWDEPGKPTNVEVVDWDKDHADLKWTKPENDGGAPITGYIIEYKEKFGKDWVEGKVIDGDVQAATIDGLKEGTQYEFRIKAVNKAGPGEPSDATKPIIAKCRFVKPFIIGDDLQNIVIKKGQVIKYDIKYGGEPEPEVVWQLNGVEIKDDNDKTTIDKYERNTVVTVRRAVRADSGKYKLILTNSSGVCEGIAEVVVLDKPSKPIGPLEPIEVRANHITVQWNKPEDNGGSDITGYVIEKMDMDTGRWVPAGEVGPKSPGTFKLEGLTPKKKYKVRVKAVNKEGESEPLETEQAIVAKNPYDEPGRPGKPDIIDYDNKSVTLKWKKPESDGGRPILHYVIEAKDKFSMDWEEVAKTDDNNPEGKVEGLKEKMVYQFRVKAVNKAGASEPSEPTDNHICKHRNLKPRIDRDGMKSVTIKAGRTYKWTVDVSGEPPPTLTWIWRDGIALITTDRIKIENVDYQTNFSIINATRRDTGKYTLVAENANGKDTESLELTVLAKPSRPEGPLEVSNVTKNGCKLAWKKPSDDGGTPVKEYEVEKMDLATGKWVRVGKVPGDRDNPEMLITGLEPGAEYKFRVTAINDEGDSEPLETERSIIAKNPYDEPTKPGTPVVVDYDHESVKLKWDKPDSDGGAPIEKYIIEKKDKFKPDWEPAIEVPADQLSAKVPGLKEQGEYQFRIIAVNKAGPSPASDPSKMHLVKHKALKPRIDRTNLKNIVVRAGKMVKYDVNIRGEPPPEVTWFLVDKPVKSEGNVEIINVPYNTKITINDSIRKNSGLYRIVAENASGKDEADVEVTVLSAPSRPKGPLKVQDVTANGCKLKWEK</sequence>
<dbReference type="FunFam" id="2.60.40.10:FF:000056">
    <property type="entry name" value="twitchin isoform X4"/>
    <property type="match status" value="4"/>
</dbReference>
<dbReference type="InterPro" id="IPR036179">
    <property type="entry name" value="Ig-like_dom_sf"/>
</dbReference>
<dbReference type="InterPro" id="IPR007110">
    <property type="entry name" value="Ig-like_dom"/>
</dbReference>
<reference evidence="5" key="1">
    <citation type="submission" date="2015-11" db="EMBL/GenBank/DDBJ databases">
        <title>De novo transcriptome assembly of four potential Pierce s Disease insect vectors from Arizona vineyards.</title>
        <authorList>
            <person name="Tassone E.E."/>
        </authorList>
    </citation>
    <scope>NUCLEOTIDE SEQUENCE</scope>
</reference>
<dbReference type="InterPro" id="IPR036116">
    <property type="entry name" value="FN3_sf"/>
</dbReference>
<feature type="domain" description="Fibronectin type-III" evidence="4">
    <location>
        <begin position="1066"/>
        <end position="1161"/>
    </location>
</feature>
<dbReference type="GO" id="GO:0031430">
    <property type="term" value="C:M band"/>
    <property type="evidence" value="ECO:0007669"/>
    <property type="project" value="TreeGrafter"/>
</dbReference>
<dbReference type="PANTHER" id="PTHR13817">
    <property type="entry name" value="TITIN"/>
    <property type="match status" value="1"/>
</dbReference>
<gene>
    <name evidence="5" type="ORF">g.55534</name>
</gene>
<dbReference type="FunFam" id="2.60.40.10:FF:001003">
    <property type="entry name" value="titin isoform X1"/>
    <property type="match status" value="1"/>
</dbReference>
<feature type="compositionally biased region" description="Basic and acidic residues" evidence="2">
    <location>
        <begin position="310"/>
        <end position="335"/>
    </location>
</feature>
<dbReference type="FunFam" id="2.60.40.10:FF:000440">
    <property type="entry name" value="Bent, isoform C"/>
    <property type="match status" value="1"/>
</dbReference>
<dbReference type="PANTHER" id="PTHR13817:SF151">
    <property type="entry name" value="TITIN"/>
    <property type="match status" value="1"/>
</dbReference>
<feature type="domain" description="Fibronectin type-III" evidence="4">
    <location>
        <begin position="963"/>
        <end position="1060"/>
    </location>
</feature>
<feature type="domain" description="Fibronectin type-III" evidence="4">
    <location>
        <begin position="1665"/>
        <end position="1760"/>
    </location>
</feature>
<name>A0A1B6K1M5_9HEMI</name>
<feature type="domain" description="Ig-like" evidence="3">
    <location>
        <begin position="685"/>
        <end position="769"/>
    </location>
</feature>
<dbReference type="Gene3D" id="2.60.40.10">
    <property type="entry name" value="Immunoglobulins"/>
    <property type="match status" value="15"/>
</dbReference>
<evidence type="ECO:0000313" key="5">
    <source>
        <dbReference type="EMBL" id="JAT05084.1"/>
    </source>
</evidence>
<dbReference type="CDD" id="cd00063">
    <property type="entry name" value="FN3"/>
    <property type="match status" value="6"/>
</dbReference>
<keyword evidence="1" id="KW-0677">Repeat</keyword>
<feature type="compositionally biased region" description="Basic and acidic residues" evidence="2">
    <location>
        <begin position="1"/>
        <end position="48"/>
    </location>
</feature>
<feature type="non-terminal residue" evidence="5">
    <location>
        <position position="1"/>
    </location>
</feature>
<dbReference type="SUPFAM" id="SSF48726">
    <property type="entry name" value="Immunoglobulin"/>
    <property type="match status" value="9"/>
</dbReference>
<dbReference type="SMART" id="SM00060">
    <property type="entry name" value="FN3"/>
    <property type="match status" value="6"/>
</dbReference>
<organism evidence="5">
    <name type="scientific">Homalodisca liturata</name>
    <dbReference type="NCBI Taxonomy" id="320908"/>
    <lineage>
        <taxon>Eukaryota</taxon>
        <taxon>Metazoa</taxon>
        <taxon>Ecdysozoa</taxon>
        <taxon>Arthropoda</taxon>
        <taxon>Hexapoda</taxon>
        <taxon>Insecta</taxon>
        <taxon>Pterygota</taxon>
        <taxon>Neoptera</taxon>
        <taxon>Paraneoptera</taxon>
        <taxon>Hemiptera</taxon>
        <taxon>Auchenorrhyncha</taxon>
        <taxon>Membracoidea</taxon>
        <taxon>Cicadellidae</taxon>
        <taxon>Cicadellinae</taxon>
        <taxon>Proconiini</taxon>
        <taxon>Homalodisca</taxon>
    </lineage>
</organism>
<dbReference type="Pfam" id="PF07679">
    <property type="entry name" value="I-set"/>
    <property type="match status" value="8"/>
</dbReference>
<dbReference type="InterPro" id="IPR003961">
    <property type="entry name" value="FN3_dom"/>
</dbReference>
<dbReference type="FunFam" id="2.60.40.10:FF:000935">
    <property type="entry name" value="Uncharacterized protein, isoform I"/>
    <property type="match status" value="1"/>
</dbReference>
<accession>A0A1B6K1M5</accession>
<proteinExistence type="predicted"/>
<dbReference type="InterPro" id="IPR050964">
    <property type="entry name" value="Striated_Muscle_Regulatory"/>
</dbReference>
<dbReference type="FunFam" id="2.60.40.10:FF:000051">
    <property type="entry name" value="Uncharacterized protein, isoform J"/>
    <property type="match status" value="1"/>
</dbReference>
<feature type="compositionally biased region" description="Basic and acidic residues" evidence="2">
    <location>
        <begin position="219"/>
        <end position="276"/>
    </location>
</feature>
<dbReference type="PROSITE" id="PS50835">
    <property type="entry name" value="IG_LIKE"/>
    <property type="match status" value="4"/>
</dbReference>
<dbReference type="InterPro" id="IPR003599">
    <property type="entry name" value="Ig_sub"/>
</dbReference>
<dbReference type="EMBL" id="GECU01002623">
    <property type="protein sequence ID" value="JAT05084.1"/>
    <property type="molecule type" value="Transcribed_RNA"/>
</dbReference>
<dbReference type="InterPro" id="IPR003598">
    <property type="entry name" value="Ig_sub2"/>
</dbReference>